<comment type="function">
    <text evidence="10">Component of the ERMES/MDM complex, which serves as a molecular tether to connect the endoplasmic reticulum (ER) and mitochondria. Components of this complex are involved in the control of mitochondrial shape and protein biogenesis, and function in nonvesicular lipid trafficking between the ER and mitochondria. is required for the interaction of the ER-resident membrane protein MMM1 and the outer mitochondrial membrane-resident beta-barrel protein MDM10.</text>
</comment>
<accession>A0ABR3J3W1</accession>
<dbReference type="InterPro" id="IPR058825">
    <property type="entry name" value="MDM34_N"/>
</dbReference>
<evidence type="ECO:0000256" key="3">
    <source>
        <dbReference type="ARBA" id="ARBA00022452"/>
    </source>
</evidence>
<keyword evidence="14" id="KW-1185">Reference proteome</keyword>
<evidence type="ECO:0000313" key="13">
    <source>
        <dbReference type="EMBL" id="KAL0950188.1"/>
    </source>
</evidence>
<feature type="region of interest" description="Disordered" evidence="11">
    <location>
        <begin position="203"/>
        <end position="236"/>
    </location>
</feature>
<dbReference type="Pfam" id="PF26545">
    <property type="entry name" value="Mdm34_N"/>
    <property type="match status" value="1"/>
</dbReference>
<evidence type="ECO:0000256" key="8">
    <source>
        <dbReference type="ARBA" id="ARBA00023128"/>
    </source>
</evidence>
<keyword evidence="4 10" id="KW-0812">Transmembrane</keyword>
<reference evidence="14" key="1">
    <citation type="submission" date="2024-06" db="EMBL/GenBank/DDBJ databases">
        <title>Multi-omics analyses provide insights into the biosynthesis of the anticancer antibiotic pleurotin in Hohenbuehelia grisea.</title>
        <authorList>
            <person name="Weaver J.A."/>
            <person name="Alberti F."/>
        </authorList>
    </citation>
    <scope>NUCLEOTIDE SEQUENCE [LARGE SCALE GENOMIC DNA]</scope>
    <source>
        <strain evidence="14">T-177</strain>
    </source>
</reference>
<gene>
    <name evidence="10" type="primary">MDM34</name>
    <name evidence="13" type="ORF">HGRIS_010181</name>
</gene>
<comment type="caution">
    <text evidence="13">The sequence shown here is derived from an EMBL/GenBank/DDBJ whole genome shotgun (WGS) entry which is preliminary data.</text>
</comment>
<evidence type="ECO:0000259" key="12">
    <source>
        <dbReference type="PROSITE" id="PS51847"/>
    </source>
</evidence>
<feature type="region of interest" description="Disordered" evidence="11">
    <location>
        <begin position="619"/>
        <end position="723"/>
    </location>
</feature>
<evidence type="ECO:0000256" key="6">
    <source>
        <dbReference type="ARBA" id="ARBA00023055"/>
    </source>
</evidence>
<feature type="compositionally biased region" description="Polar residues" evidence="11">
    <location>
        <begin position="510"/>
        <end position="522"/>
    </location>
</feature>
<keyword evidence="6" id="KW-0445">Lipid transport</keyword>
<keyword evidence="9 10" id="KW-0472">Membrane</keyword>
<feature type="domain" description="SMP-LTD" evidence="12">
    <location>
        <begin position="1"/>
        <end position="194"/>
    </location>
</feature>
<feature type="compositionally biased region" description="Basic residues" evidence="11">
    <location>
        <begin position="641"/>
        <end position="653"/>
    </location>
</feature>
<dbReference type="PANTHER" id="PTHR28185">
    <property type="entry name" value="MITOCHONDRIAL DISTRIBUTION AND MORPHOLOGY PROTEIN 34"/>
    <property type="match status" value="1"/>
</dbReference>
<feature type="region of interest" description="Disordered" evidence="11">
    <location>
        <begin position="476"/>
        <end position="579"/>
    </location>
</feature>
<evidence type="ECO:0000256" key="7">
    <source>
        <dbReference type="ARBA" id="ARBA00023121"/>
    </source>
</evidence>
<dbReference type="CDD" id="cd21673">
    <property type="entry name" value="SMP_Mdm34"/>
    <property type="match status" value="1"/>
</dbReference>
<name>A0ABR3J3W1_9AGAR</name>
<feature type="compositionally biased region" description="Pro residues" evidence="11">
    <location>
        <begin position="292"/>
        <end position="301"/>
    </location>
</feature>
<feature type="compositionally biased region" description="Low complexity" evidence="11">
    <location>
        <begin position="561"/>
        <end position="574"/>
    </location>
</feature>
<proteinExistence type="inferred from homology"/>
<protein>
    <recommendedName>
        <fullName evidence="10">Mitochondrial distribution and morphology protein 34</fullName>
    </recommendedName>
</protein>
<keyword evidence="8 10" id="KW-0496">Mitochondrion</keyword>
<evidence type="ECO:0000256" key="10">
    <source>
        <dbReference type="HAMAP-Rule" id="MF_03105"/>
    </source>
</evidence>
<comment type="subcellular location">
    <subcellularLocation>
        <location evidence="1">Membrane</location>
    </subcellularLocation>
    <subcellularLocation>
        <location evidence="10">Mitochondrion outer membrane</location>
        <topology evidence="10">Multi-pass membrane protein</topology>
    </subcellularLocation>
    <text evidence="10">The ERMES/MDM complex localizes to a few discrete foci (around 10 per single cell), that represent mitochondria-endoplasmic reticulum junctions. These foci are often found next to mtDNA nucleoids.</text>
</comment>
<evidence type="ECO:0000256" key="5">
    <source>
        <dbReference type="ARBA" id="ARBA00022787"/>
    </source>
</evidence>
<feature type="region of interest" description="Disordered" evidence="11">
    <location>
        <begin position="259"/>
        <end position="322"/>
    </location>
</feature>
<dbReference type="Proteomes" id="UP001556367">
    <property type="component" value="Unassembled WGS sequence"/>
</dbReference>
<evidence type="ECO:0000256" key="11">
    <source>
        <dbReference type="SAM" id="MobiDB-lite"/>
    </source>
</evidence>
<dbReference type="InterPro" id="IPR031468">
    <property type="entry name" value="SMP_LBD"/>
</dbReference>
<evidence type="ECO:0000256" key="2">
    <source>
        <dbReference type="ARBA" id="ARBA00022448"/>
    </source>
</evidence>
<feature type="compositionally biased region" description="Basic and acidic residues" evidence="11">
    <location>
        <begin position="692"/>
        <end position="711"/>
    </location>
</feature>
<dbReference type="PROSITE" id="PS51847">
    <property type="entry name" value="SMP"/>
    <property type="match status" value="1"/>
</dbReference>
<evidence type="ECO:0000313" key="14">
    <source>
        <dbReference type="Proteomes" id="UP001556367"/>
    </source>
</evidence>
<dbReference type="HAMAP" id="MF_03105">
    <property type="entry name" value="Mdm34"/>
    <property type="match status" value="1"/>
</dbReference>
<comment type="similarity">
    <text evidence="10">Belongs to the MDM34 family.</text>
</comment>
<evidence type="ECO:0000256" key="4">
    <source>
        <dbReference type="ARBA" id="ARBA00022692"/>
    </source>
</evidence>
<keyword evidence="7" id="KW-0446">Lipid-binding</keyword>
<comment type="domain">
    <text evidence="10">Lacks alpha-helical transmembrane segments, suggesting that it resides in the membrane via beta-sheet conformations similar to those predicted for other outer membrane proteins and porin.</text>
</comment>
<evidence type="ECO:0000256" key="1">
    <source>
        <dbReference type="ARBA" id="ARBA00004370"/>
    </source>
</evidence>
<evidence type="ECO:0000256" key="9">
    <source>
        <dbReference type="ARBA" id="ARBA00023136"/>
    </source>
</evidence>
<feature type="compositionally biased region" description="Basic residues" evidence="11">
    <location>
        <begin position="712"/>
        <end position="723"/>
    </location>
</feature>
<organism evidence="13 14">
    <name type="scientific">Hohenbuehelia grisea</name>
    <dbReference type="NCBI Taxonomy" id="104357"/>
    <lineage>
        <taxon>Eukaryota</taxon>
        <taxon>Fungi</taxon>
        <taxon>Dikarya</taxon>
        <taxon>Basidiomycota</taxon>
        <taxon>Agaricomycotina</taxon>
        <taxon>Agaricomycetes</taxon>
        <taxon>Agaricomycetidae</taxon>
        <taxon>Agaricales</taxon>
        <taxon>Pleurotineae</taxon>
        <taxon>Pleurotaceae</taxon>
        <taxon>Hohenbuehelia</taxon>
    </lineage>
</organism>
<sequence length="723" mass="79527">MSFKFNWPRFSDQFHYDAIQMLNTALNKGNKPPVIADKIEVVELEMGTQPPELEIRDIGELTMDQFRGIFRLTYSGDAHIVLKTKVQANPLNHKQPDVDCIAGSRGMLAAKQALVVPMLLRLSHFKLNSYVVLVVSKQKGITLVFKTDPLQNVDINSTFDSISVIQKFIQREIEGQLRQMFREDLPGIIHRLSQQWVKAKVETPYLSKQPPPPPSSRPPIDVRSAPDLSAPHFNNLSVPPHPHSIRLYPASPSFSPLNPNFIRSPPLTPGSARPARSVSGSSIASTSRRPGGPKPPPPPIADPSSSSHPDLEHFDPTYGLRPEGLPTKSLFHGFGSLFTPNRGLADLTEEASDVGDFEDELDSFDVVDWNTMPTEPPESVMADEDSRTEYETIPAVGGGTITRPRVFHSQSRVQSPDGLSPGVPLFSTRSASFVRVMPSRSSTLPLSGLATPAPYPLRSASYSYFSPEFASLRRHPTGSPVLSSLQPPNSAPPGRSYSGSMLSRPMSPDSLETQPSRSSSGPAHSADTPPSSDPAYAEDMSPPGGSVSPLYMRRSNHSRRPSVSSSAHESSFEFPSDHAERPAIVLRPQLNNSIHQLSTLSHSNHTLSPYTRSMSHFTVRSVPPRGAGGSGVQAAGDRQPVKARRKRTHRLGGKKAPPQEDELGRQDVEDDVPSRRASASPTPPSEFDAEDMDRYFRAHEEFVPRTPEMHPTHVRRRRPSERV</sequence>
<dbReference type="EMBL" id="JASNQZ010000012">
    <property type="protein sequence ID" value="KAL0950188.1"/>
    <property type="molecule type" value="Genomic_DNA"/>
</dbReference>
<keyword evidence="5 10" id="KW-1000">Mitochondrion outer membrane</keyword>
<dbReference type="PANTHER" id="PTHR28185:SF1">
    <property type="entry name" value="MITOCHONDRIAL DISTRIBUTION AND MORPHOLOGY PROTEIN 34"/>
    <property type="match status" value="1"/>
</dbReference>
<dbReference type="InterPro" id="IPR027536">
    <property type="entry name" value="MDM34"/>
</dbReference>
<keyword evidence="3 10" id="KW-1134">Transmembrane beta strand</keyword>
<keyword evidence="2" id="KW-0813">Transport</keyword>
<comment type="subunit">
    <text evidence="10">Component of the ER-mitochondria encounter structure (ERMES) or MDM complex, composed of MMM1, MDM10, MDM12 and.</text>
</comment>